<dbReference type="AlphaFoldDB" id="A0A318V6M9"/>
<evidence type="ECO:0000256" key="9">
    <source>
        <dbReference type="NCBIfam" id="TIGR02209"/>
    </source>
</evidence>
<name>A0A318V6M9_9GAMM</name>
<dbReference type="PANTHER" id="PTHR37479">
    <property type="entry name" value="CELL DIVISION PROTEIN FTSL"/>
    <property type="match status" value="1"/>
</dbReference>
<accession>A0A318V6M9</accession>
<dbReference type="EMBL" id="QKLW01000001">
    <property type="protein sequence ID" value="PYF84462.1"/>
    <property type="molecule type" value="Genomic_DNA"/>
</dbReference>
<keyword evidence="5 8" id="KW-1133">Transmembrane helix</keyword>
<dbReference type="HAMAP" id="MF_00910">
    <property type="entry name" value="FtsL"/>
    <property type="match status" value="1"/>
</dbReference>
<evidence type="ECO:0000256" key="1">
    <source>
        <dbReference type="ARBA" id="ARBA00004401"/>
    </source>
</evidence>
<dbReference type="GO" id="GO:0043093">
    <property type="term" value="P:FtsZ-dependent cytokinesis"/>
    <property type="evidence" value="ECO:0007669"/>
    <property type="project" value="UniProtKB-UniRule"/>
</dbReference>
<evidence type="ECO:0000256" key="7">
    <source>
        <dbReference type="ARBA" id="ARBA00023306"/>
    </source>
</evidence>
<dbReference type="NCBIfam" id="TIGR02209">
    <property type="entry name" value="ftsL_broad"/>
    <property type="match status" value="1"/>
</dbReference>
<reference evidence="10 11" key="1">
    <citation type="submission" date="2018-06" db="EMBL/GenBank/DDBJ databases">
        <title>Genomic Encyclopedia of Type Strains, Phase III (KMG-III): the genomes of soil and plant-associated and newly described type strains.</title>
        <authorList>
            <person name="Whitman W."/>
        </authorList>
    </citation>
    <scope>NUCLEOTIDE SEQUENCE [LARGE SCALE GENOMIC DNA]</scope>
    <source>
        <strain evidence="10 11">CECT 7730</strain>
    </source>
</reference>
<evidence type="ECO:0000256" key="4">
    <source>
        <dbReference type="ARBA" id="ARBA00022692"/>
    </source>
</evidence>
<evidence type="ECO:0000256" key="3">
    <source>
        <dbReference type="ARBA" id="ARBA00022618"/>
    </source>
</evidence>
<comment type="subcellular location">
    <subcellularLocation>
        <location evidence="8">Cell inner membrane</location>
        <topology evidence="8">Single-pass type II membrane protein</topology>
    </subcellularLocation>
    <subcellularLocation>
        <location evidence="1">Cell membrane</location>
        <topology evidence="1">Single-pass type II membrane protein</topology>
    </subcellularLocation>
    <text evidence="8">Localizes to the division septum where it forms a ring structure.</text>
</comment>
<dbReference type="GO" id="GO:0005886">
    <property type="term" value="C:plasma membrane"/>
    <property type="evidence" value="ECO:0007669"/>
    <property type="project" value="UniProtKB-SubCell"/>
</dbReference>
<feature type="transmembrane region" description="Helical" evidence="8">
    <location>
        <begin position="24"/>
        <end position="45"/>
    </location>
</feature>
<keyword evidence="2 8" id="KW-1003">Cell membrane</keyword>
<evidence type="ECO:0000256" key="5">
    <source>
        <dbReference type="ARBA" id="ARBA00022989"/>
    </source>
</evidence>
<protein>
    <recommendedName>
        <fullName evidence="8 9">Cell division protein FtsL</fullName>
    </recommendedName>
</protein>
<dbReference type="Proteomes" id="UP000247551">
    <property type="component" value="Unassembled WGS sequence"/>
</dbReference>
<keyword evidence="11" id="KW-1185">Reference proteome</keyword>
<dbReference type="InterPro" id="IPR011922">
    <property type="entry name" value="Cell_div_FtsL"/>
</dbReference>
<keyword evidence="3 8" id="KW-0132">Cell division</keyword>
<keyword evidence="7 8" id="KW-0131">Cell cycle</keyword>
<comment type="function">
    <text evidence="8">Essential cell division protein. May link together the upstream cell division proteins, which are predominantly cytoplasmic, with the downstream cell division proteins, which are predominantly periplasmic.</text>
</comment>
<gene>
    <name evidence="8" type="primary">ftsL</name>
    <name evidence="10" type="ORF">DFP75_101488</name>
</gene>
<comment type="similarity">
    <text evidence="8">Belongs to the FtsL family.</text>
</comment>
<keyword evidence="6 8" id="KW-0472">Membrane</keyword>
<dbReference type="PANTHER" id="PTHR37479:SF1">
    <property type="entry name" value="CELL DIVISION PROTEIN FTSL"/>
    <property type="match status" value="1"/>
</dbReference>
<dbReference type="GO" id="GO:0032153">
    <property type="term" value="C:cell division site"/>
    <property type="evidence" value="ECO:0007669"/>
    <property type="project" value="UniProtKB-UniRule"/>
</dbReference>
<organism evidence="10 11">
    <name type="scientific">Marinomonas alcarazii</name>
    <dbReference type="NCBI Taxonomy" id="491949"/>
    <lineage>
        <taxon>Bacteria</taxon>
        <taxon>Pseudomonadati</taxon>
        <taxon>Pseudomonadota</taxon>
        <taxon>Gammaproteobacteria</taxon>
        <taxon>Oceanospirillales</taxon>
        <taxon>Oceanospirillaceae</taxon>
        <taxon>Marinomonas</taxon>
    </lineage>
</organism>
<evidence type="ECO:0000256" key="6">
    <source>
        <dbReference type="ARBA" id="ARBA00023136"/>
    </source>
</evidence>
<keyword evidence="8" id="KW-0997">Cell inner membrane</keyword>
<proteinExistence type="inferred from homology"/>
<evidence type="ECO:0000256" key="2">
    <source>
        <dbReference type="ARBA" id="ARBA00022475"/>
    </source>
</evidence>
<dbReference type="Pfam" id="PF04999">
    <property type="entry name" value="FtsL"/>
    <property type="match status" value="1"/>
</dbReference>
<comment type="subunit">
    <text evidence="8">Part of a complex composed of FtsB, FtsL and FtsQ.</text>
</comment>
<comment type="caution">
    <text evidence="10">The sequence shown here is derived from an EMBL/GenBank/DDBJ whole genome shotgun (WGS) entry which is preliminary data.</text>
</comment>
<evidence type="ECO:0000256" key="8">
    <source>
        <dbReference type="HAMAP-Rule" id="MF_00910"/>
    </source>
</evidence>
<keyword evidence="4 8" id="KW-0812">Transmembrane</keyword>
<evidence type="ECO:0000313" key="11">
    <source>
        <dbReference type="Proteomes" id="UP000247551"/>
    </source>
</evidence>
<sequence length="107" mass="12148">MCARVALCYECWSESVIKSRFSPLVFAVGVVLLAIVSIAVVIQVYDFRKDFSYLQTLKQDEVDYEVKWGQLLLEQSALTQPSRLEQAAIKDLNMHAPSQDELIIVKP</sequence>
<evidence type="ECO:0000313" key="10">
    <source>
        <dbReference type="EMBL" id="PYF84462.1"/>
    </source>
</evidence>